<dbReference type="Proteomes" id="UP000294911">
    <property type="component" value="Unassembled WGS sequence"/>
</dbReference>
<evidence type="ECO:0000256" key="2">
    <source>
        <dbReference type="ARBA" id="ARBA00007749"/>
    </source>
</evidence>
<dbReference type="RefSeq" id="WP_132880387.1">
    <property type="nucleotide sequence ID" value="NZ_SLXQ01000019.1"/>
</dbReference>
<keyword evidence="5" id="KW-0862">Zinc</keyword>
<dbReference type="InterPro" id="IPR036866">
    <property type="entry name" value="RibonucZ/Hydroxyglut_hydro"/>
</dbReference>
<reference evidence="7 8" key="1">
    <citation type="submission" date="2019-03" db="EMBL/GenBank/DDBJ databases">
        <title>Genomic Encyclopedia of Type Strains, Phase IV (KMG-IV): sequencing the most valuable type-strain genomes for metagenomic binning, comparative biology and taxonomic classification.</title>
        <authorList>
            <person name="Goeker M."/>
        </authorList>
    </citation>
    <scope>NUCLEOTIDE SEQUENCE [LARGE SCALE GENOMIC DNA]</scope>
    <source>
        <strain evidence="7 8">DSM 45765</strain>
    </source>
</reference>
<dbReference type="CDD" id="cd07729">
    <property type="entry name" value="AHL_lactonase_MBL-fold"/>
    <property type="match status" value="1"/>
</dbReference>
<evidence type="ECO:0000259" key="6">
    <source>
        <dbReference type="SMART" id="SM00849"/>
    </source>
</evidence>
<feature type="domain" description="Metallo-beta-lactamase" evidence="6">
    <location>
        <begin position="46"/>
        <end position="253"/>
    </location>
</feature>
<dbReference type="GO" id="GO:0046872">
    <property type="term" value="F:metal ion binding"/>
    <property type="evidence" value="ECO:0007669"/>
    <property type="project" value="UniProtKB-KW"/>
</dbReference>
<dbReference type="InterPro" id="IPR051013">
    <property type="entry name" value="MBL_superfamily_lactonases"/>
</dbReference>
<dbReference type="EMBL" id="SLXQ01000019">
    <property type="protein sequence ID" value="TCP44761.1"/>
    <property type="molecule type" value="Genomic_DNA"/>
</dbReference>
<comment type="caution">
    <text evidence="7">The sequence shown here is derived from an EMBL/GenBank/DDBJ whole genome shotgun (WGS) entry which is preliminary data.</text>
</comment>
<keyword evidence="8" id="KW-1185">Reference proteome</keyword>
<accession>A0A4R2QCS2</accession>
<sequence length="270" mass="30035">MAAPTKVSILHTGAMHADLTWLLLAPGKTIQRRANRDQPAPWTEVPSHCVLVDTPDGKLLWDTSCPPDWEQRWEPTGLQEFFPYDAATEDEYLHSRLEQLDLQPGDIDYVVLSHLHFDHAGNANLFKNSEATLVCSDKEKEFAFGFEGAFQGAHLKADYEDLEFETVSGDTEFLPGVTLLQTPGHTPGCMSMQVDLPDTGTMIFTSDAVYMGDSYGPPTVPAAIVNNLEQFYDSVEKLRGVAERTNATMVFGHDPDQIHQLRTAPDGYYT</sequence>
<dbReference type="OrthoDB" id="3865988at2"/>
<name>A0A4R2QCS2_9PSEU</name>
<dbReference type="GO" id="GO:0016787">
    <property type="term" value="F:hydrolase activity"/>
    <property type="evidence" value="ECO:0007669"/>
    <property type="project" value="UniProtKB-KW"/>
</dbReference>
<evidence type="ECO:0000256" key="5">
    <source>
        <dbReference type="ARBA" id="ARBA00022833"/>
    </source>
</evidence>
<dbReference type="Pfam" id="PF00753">
    <property type="entry name" value="Lactamase_B"/>
    <property type="match status" value="1"/>
</dbReference>
<evidence type="ECO:0000256" key="4">
    <source>
        <dbReference type="ARBA" id="ARBA00022801"/>
    </source>
</evidence>
<dbReference type="SUPFAM" id="SSF56281">
    <property type="entry name" value="Metallo-hydrolase/oxidoreductase"/>
    <property type="match status" value="1"/>
</dbReference>
<comment type="cofactor">
    <cofactor evidence="1">
        <name>Zn(2+)</name>
        <dbReference type="ChEBI" id="CHEBI:29105"/>
    </cofactor>
</comment>
<comment type="similarity">
    <text evidence="2">Belongs to the metallo-beta-lactamase superfamily.</text>
</comment>
<evidence type="ECO:0000256" key="1">
    <source>
        <dbReference type="ARBA" id="ARBA00001947"/>
    </source>
</evidence>
<proteinExistence type="inferred from homology"/>
<keyword evidence="3" id="KW-0479">Metal-binding</keyword>
<evidence type="ECO:0000256" key="3">
    <source>
        <dbReference type="ARBA" id="ARBA00022723"/>
    </source>
</evidence>
<dbReference type="SMART" id="SM00849">
    <property type="entry name" value="Lactamase_B"/>
    <property type="match status" value="1"/>
</dbReference>
<evidence type="ECO:0000313" key="8">
    <source>
        <dbReference type="Proteomes" id="UP000294911"/>
    </source>
</evidence>
<gene>
    <name evidence="7" type="ORF">EV191_11946</name>
</gene>
<dbReference type="PANTHER" id="PTHR42978">
    <property type="entry name" value="QUORUM-QUENCHING LACTONASE YTNP-RELATED-RELATED"/>
    <property type="match status" value="1"/>
</dbReference>
<dbReference type="Gene3D" id="3.60.15.10">
    <property type="entry name" value="Ribonuclease Z/Hydroxyacylglutathione hydrolase-like"/>
    <property type="match status" value="1"/>
</dbReference>
<dbReference type="AlphaFoldDB" id="A0A4R2QCS2"/>
<evidence type="ECO:0000313" key="7">
    <source>
        <dbReference type="EMBL" id="TCP44761.1"/>
    </source>
</evidence>
<organism evidence="7 8">
    <name type="scientific">Tamaricihabitans halophyticus</name>
    <dbReference type="NCBI Taxonomy" id="1262583"/>
    <lineage>
        <taxon>Bacteria</taxon>
        <taxon>Bacillati</taxon>
        <taxon>Actinomycetota</taxon>
        <taxon>Actinomycetes</taxon>
        <taxon>Pseudonocardiales</taxon>
        <taxon>Pseudonocardiaceae</taxon>
        <taxon>Tamaricihabitans</taxon>
    </lineage>
</organism>
<dbReference type="PANTHER" id="PTHR42978:SF2">
    <property type="entry name" value="102 KBASES UNSTABLE REGION: FROM 1 TO 119443"/>
    <property type="match status" value="1"/>
</dbReference>
<dbReference type="InterPro" id="IPR001279">
    <property type="entry name" value="Metallo-B-lactamas"/>
</dbReference>
<keyword evidence="4" id="KW-0378">Hydrolase</keyword>
<protein>
    <submittedName>
        <fullName evidence="7">Metallo-beta-lactamase superfamily protein</fullName>
    </submittedName>
</protein>